<feature type="region of interest" description="Disordered" evidence="1">
    <location>
        <begin position="283"/>
        <end position="311"/>
    </location>
</feature>
<feature type="compositionally biased region" description="Acidic residues" evidence="1">
    <location>
        <begin position="347"/>
        <end position="356"/>
    </location>
</feature>
<dbReference type="InterPro" id="IPR006868">
    <property type="entry name" value="DUF630"/>
</dbReference>
<gene>
    <name evidence="4" type="ORF">OsJ_30224</name>
</gene>
<feature type="compositionally biased region" description="Polar residues" evidence="1">
    <location>
        <begin position="327"/>
        <end position="337"/>
    </location>
</feature>
<reference evidence="4" key="2">
    <citation type="submission" date="2008-12" db="EMBL/GenBank/DDBJ databases">
        <title>Improved gene annotation of the rice (Oryza sativa) genomes.</title>
        <authorList>
            <person name="Wang J."/>
            <person name="Li R."/>
            <person name="Fan W."/>
            <person name="Huang Q."/>
            <person name="Zhang J."/>
            <person name="Zhou Y."/>
            <person name="Hu Y."/>
            <person name="Zi S."/>
            <person name="Li J."/>
            <person name="Ni P."/>
            <person name="Zheng H."/>
            <person name="Zhang Y."/>
            <person name="Zhao M."/>
            <person name="Hao Q."/>
            <person name="McDermott J."/>
            <person name="Samudrala R."/>
            <person name="Kristiansen K."/>
            <person name="Wong G.K.-S."/>
        </authorList>
    </citation>
    <scope>NUCLEOTIDE SEQUENCE</scope>
</reference>
<dbReference type="InterPro" id="IPR006867">
    <property type="entry name" value="DUF632"/>
</dbReference>
<evidence type="ECO:0000259" key="2">
    <source>
        <dbReference type="Pfam" id="PF04782"/>
    </source>
</evidence>
<protein>
    <submittedName>
        <fullName evidence="4">Uncharacterized protein</fullName>
    </submittedName>
</protein>
<sequence>MEEEYAVRHCRERSELLALAIRHRYALADTHRAYAESLAAVGAVLHDFLRGVQSLPPPPLEPTLRLPAHRKGDNLPTASPVPANPAIASSSAAQPLPPVAKQRLSGSARRRWLRRRRWGHHHRMAPDMLLLRLMVPGYGYGYGPAPDYGGGMAVANGGYDPGYGGMGGASGGGGGGGYAPGYGGMGVGDGGSGGGYEPAYGGMGSYGQSFFNISYARSQPPPPSVSYEHRLQATDARVHYYAGEGNPQAPPLGYGGGYGYPPQGSSSYNQYAYGGYYGGASPPPPADIPSTSRGEVTPPAPPSPPRVSTWDFLNPFETYESYYEQPTAAQASYTPSRSSKDVREEEGIPDLEDEDMEVVKEAYGDEKHAANGYSGKGKMAKEEGGRSSTGDELPHESKLSEASSSGSNQEHDVHVVEKSVVGEQVQRSEPRQHVAGLPPIGSEKTYFDDAEVVLEIRTQFERASKSAIEVSKMLEVGKMPYYPKSSGFKEIVRSAAPPVAPPPQMGPPPPYGSGYAPPPPYGSGYGYGYGPAPDYGGGMAVANGGYDPGYGGMGGASGGGGGGGYAPGYGGMGVGDGGSGGGYEPAYGGMGSYGQSFFNISYARSQPPPPSVSYEHRLQATDARVHYYAGEGNPQAPPLGYGGGYGYPPQGSSSYNQYAYGGYYGGASPPPPADIPSTSRGEVTPPAPPSPPRVSTWDFLNPFETYESYYEQPTAAQASYTPSRSSKDVREEEGIPDLEDEDMEVVKEAYGDEKHAANGYSGKGKMAKEEGGRSSTGDELPHESKLSEASSSGSNQEHDVHVVEKSVVGEQVQRSEPRQHVAGLPPIGSEKTYFDDAEVVLEIRTQFERASKSAIEVSKMLEVGKMPYYPKSSGFKVSAMMICGIPTMEEEFLRFEEDKAMGCGNLSSTLQKLYMWEKKLLEEVKAEEKMRALYDRQREELKILDEKGAEADKLEATERSIRKLSTKISIAIQVVNTISDKISKLRDEELWPQTCELIQGLMRMWSTMLECHQIQLHAISHAKNIDSMINGAKFGEAHMDLIKRLELQHLDWIASFASWVNAQKSYVGTLNDWLRKGVTYEPEVTDDGVPPFSPGRLGAPPIFVIYNNWAVGVGRISEKEVVEAMQAFASNVLGLWERHRSEQRQGLMANKGMDKDLRVMERDEQSMRKALEAQNKKLVLISNQSGVSLSAQAQALQDGGSHGDTGSLQLSLKNIFEAMENFTANSANTYKDLHLRAEEEKARVAQESCRVS</sequence>
<feature type="region of interest" description="Disordered" evidence="1">
    <location>
        <begin position="59"/>
        <end position="104"/>
    </location>
</feature>
<evidence type="ECO:0000313" key="4">
    <source>
        <dbReference type="EMBL" id="EAZ45562.1"/>
    </source>
</evidence>
<dbReference type="Proteomes" id="UP000007752">
    <property type="component" value="Chromosome 9"/>
</dbReference>
<dbReference type="Pfam" id="PF04782">
    <property type="entry name" value="DUF632"/>
    <property type="match status" value="1"/>
</dbReference>
<feature type="region of interest" description="Disordered" evidence="1">
    <location>
        <begin position="713"/>
        <end position="799"/>
    </location>
</feature>
<accession>A3C173</accession>
<feature type="domain" description="DUF632" evidence="2">
    <location>
        <begin position="838"/>
        <end position="1132"/>
    </location>
</feature>
<proteinExistence type="predicted"/>
<reference evidence="4" key="1">
    <citation type="journal article" date="2005" name="PLoS Biol.">
        <title>The genomes of Oryza sativa: a history of duplications.</title>
        <authorList>
            <person name="Yu J."/>
            <person name="Wang J."/>
            <person name="Lin W."/>
            <person name="Li S."/>
            <person name="Li H."/>
            <person name="Zhou J."/>
            <person name="Ni P."/>
            <person name="Dong W."/>
            <person name="Hu S."/>
            <person name="Zeng C."/>
            <person name="Zhang J."/>
            <person name="Zhang Y."/>
            <person name="Li R."/>
            <person name="Xu Z."/>
            <person name="Li S."/>
            <person name="Li X."/>
            <person name="Zheng H."/>
            <person name="Cong L."/>
            <person name="Lin L."/>
            <person name="Yin J."/>
            <person name="Geng J."/>
            <person name="Li G."/>
            <person name="Shi J."/>
            <person name="Liu J."/>
            <person name="Lv H."/>
            <person name="Li J."/>
            <person name="Wang J."/>
            <person name="Deng Y."/>
            <person name="Ran L."/>
            <person name="Shi X."/>
            <person name="Wang X."/>
            <person name="Wu Q."/>
            <person name="Li C."/>
            <person name="Ren X."/>
            <person name="Wang J."/>
            <person name="Wang X."/>
            <person name="Li D."/>
            <person name="Liu D."/>
            <person name="Zhang X."/>
            <person name="Ji Z."/>
            <person name="Zhao W."/>
            <person name="Sun Y."/>
            <person name="Zhang Z."/>
            <person name="Bao J."/>
            <person name="Han Y."/>
            <person name="Dong L."/>
            <person name="Ji J."/>
            <person name="Chen P."/>
            <person name="Wu S."/>
            <person name="Liu J."/>
            <person name="Xiao Y."/>
            <person name="Bu D."/>
            <person name="Tan J."/>
            <person name="Yang L."/>
            <person name="Ye C."/>
            <person name="Zhang J."/>
            <person name="Xu J."/>
            <person name="Zhou Y."/>
            <person name="Yu Y."/>
            <person name="Zhang B."/>
            <person name="Zhuang S."/>
            <person name="Wei H."/>
            <person name="Liu B."/>
            <person name="Lei M."/>
            <person name="Yu H."/>
            <person name="Li Y."/>
            <person name="Xu H."/>
            <person name="Wei S."/>
            <person name="He X."/>
            <person name="Fang L."/>
            <person name="Zhang Z."/>
            <person name="Zhang Y."/>
            <person name="Huang X."/>
            <person name="Su Z."/>
            <person name="Tong W."/>
            <person name="Li J."/>
            <person name="Tong Z."/>
            <person name="Li S."/>
            <person name="Ye J."/>
            <person name="Wang L."/>
            <person name="Fang L."/>
            <person name="Lei T."/>
            <person name="Chen C."/>
            <person name="Chen H."/>
            <person name="Xu Z."/>
            <person name="Li H."/>
            <person name="Huang H."/>
            <person name="Zhang F."/>
            <person name="Xu H."/>
            <person name="Li N."/>
            <person name="Zhao C."/>
            <person name="Li S."/>
            <person name="Dong L."/>
            <person name="Huang Y."/>
            <person name="Li L."/>
            <person name="Xi Y."/>
            <person name="Qi Q."/>
            <person name="Li W."/>
            <person name="Zhang B."/>
            <person name="Hu W."/>
            <person name="Zhang Y."/>
            <person name="Tian X."/>
            <person name="Jiao Y."/>
            <person name="Liang X."/>
            <person name="Jin J."/>
            <person name="Gao L."/>
            <person name="Zheng W."/>
            <person name="Hao B."/>
            <person name="Liu S."/>
            <person name="Wang W."/>
            <person name="Yuan L."/>
            <person name="Cao M."/>
            <person name="McDermott J."/>
            <person name="Samudrala R."/>
            <person name="Wang J."/>
            <person name="Wong G.K."/>
            <person name="Yang H."/>
        </authorList>
    </citation>
    <scope>NUCLEOTIDE SEQUENCE [LARGE SCALE GENOMIC DNA]</scope>
</reference>
<dbReference type="PANTHER" id="PTHR21450:SF61">
    <property type="entry name" value="OS09G0547300 PROTEIN"/>
    <property type="match status" value="1"/>
</dbReference>
<feature type="compositionally biased region" description="Basic and acidic residues" evidence="1">
    <location>
        <begin position="744"/>
        <end position="756"/>
    </location>
</feature>
<feature type="compositionally biased region" description="Polar residues" evidence="1">
    <location>
        <begin position="714"/>
        <end position="724"/>
    </location>
</feature>
<dbReference type="EMBL" id="CM000146">
    <property type="protein sequence ID" value="EAZ45562.1"/>
    <property type="molecule type" value="Genomic_DNA"/>
</dbReference>
<dbReference type="AlphaFoldDB" id="A3C173"/>
<evidence type="ECO:0000256" key="1">
    <source>
        <dbReference type="SAM" id="MobiDB-lite"/>
    </source>
</evidence>
<name>A3C173_ORYSJ</name>
<feature type="compositionally biased region" description="Acidic residues" evidence="1">
    <location>
        <begin position="734"/>
        <end position="743"/>
    </location>
</feature>
<dbReference type="Pfam" id="PF04783">
    <property type="entry name" value="DUF630"/>
    <property type="match status" value="1"/>
</dbReference>
<feature type="compositionally biased region" description="Low complexity" evidence="1">
    <location>
        <begin position="78"/>
        <end position="104"/>
    </location>
</feature>
<feature type="region of interest" description="Disordered" evidence="1">
    <location>
        <begin position="326"/>
        <end position="412"/>
    </location>
</feature>
<feature type="region of interest" description="Disordered" evidence="1">
    <location>
        <begin position="670"/>
        <end position="698"/>
    </location>
</feature>
<dbReference type="PANTHER" id="PTHR21450">
    <property type="entry name" value="PROTEIN ALTERED PHOSPHATE STARVATION RESPONSE 1"/>
    <property type="match status" value="1"/>
</dbReference>
<organism evidence="4">
    <name type="scientific">Oryza sativa subsp. japonica</name>
    <name type="common">Rice</name>
    <dbReference type="NCBI Taxonomy" id="39947"/>
    <lineage>
        <taxon>Eukaryota</taxon>
        <taxon>Viridiplantae</taxon>
        <taxon>Streptophyta</taxon>
        <taxon>Embryophyta</taxon>
        <taxon>Tracheophyta</taxon>
        <taxon>Spermatophyta</taxon>
        <taxon>Magnoliopsida</taxon>
        <taxon>Liliopsida</taxon>
        <taxon>Poales</taxon>
        <taxon>Poaceae</taxon>
        <taxon>BOP clade</taxon>
        <taxon>Oryzoideae</taxon>
        <taxon>Oryzeae</taxon>
        <taxon>Oryzinae</taxon>
        <taxon>Oryza</taxon>
        <taxon>Oryza sativa</taxon>
    </lineage>
</organism>
<feature type="domain" description="DUF630" evidence="3">
    <location>
        <begin position="2"/>
        <end position="50"/>
    </location>
</feature>
<feature type="compositionally biased region" description="Basic and acidic residues" evidence="1">
    <location>
        <begin position="357"/>
        <end position="369"/>
    </location>
</feature>
<evidence type="ECO:0000259" key="3">
    <source>
        <dbReference type="Pfam" id="PF04783"/>
    </source>
</evidence>